<dbReference type="InterPro" id="IPR052022">
    <property type="entry name" value="26kDa_periplasmic_antigen"/>
</dbReference>
<dbReference type="InterPro" id="IPR007497">
    <property type="entry name" value="SIMPL/DUF541"/>
</dbReference>
<dbReference type="PANTHER" id="PTHR34387">
    <property type="entry name" value="SLR1258 PROTEIN"/>
    <property type="match status" value="1"/>
</dbReference>
<dbReference type="AlphaFoldDB" id="A0A2M7IIV6"/>
<dbReference type="Proteomes" id="UP000229561">
    <property type="component" value="Unassembled WGS sequence"/>
</dbReference>
<name>A0A2M7IIV6_9BACT</name>
<dbReference type="GO" id="GO:0006974">
    <property type="term" value="P:DNA damage response"/>
    <property type="evidence" value="ECO:0007669"/>
    <property type="project" value="TreeGrafter"/>
</dbReference>
<keyword evidence="1" id="KW-1133">Transmembrane helix</keyword>
<feature type="transmembrane region" description="Helical" evidence="1">
    <location>
        <begin position="20"/>
        <end position="43"/>
    </location>
</feature>
<reference evidence="3" key="1">
    <citation type="submission" date="2017-09" db="EMBL/GenBank/DDBJ databases">
        <title>Depth-based differentiation of microbial function through sediment-hosted aquifers and enrichment of novel symbionts in the deep terrestrial subsurface.</title>
        <authorList>
            <person name="Probst A.J."/>
            <person name="Ladd B."/>
            <person name="Jarett J.K."/>
            <person name="Geller-Mcgrath D.E."/>
            <person name="Sieber C.M.K."/>
            <person name="Emerson J.B."/>
            <person name="Anantharaman K."/>
            <person name="Thomas B.C."/>
            <person name="Malmstrom R."/>
            <person name="Stieglmeier M."/>
            <person name="Klingl A."/>
            <person name="Woyke T."/>
            <person name="Ryan C.M."/>
            <person name="Banfield J.F."/>
        </authorList>
    </citation>
    <scope>NUCLEOTIDE SEQUENCE [LARGE SCALE GENOMIC DNA]</scope>
</reference>
<dbReference type="EMBL" id="PFGY01000033">
    <property type="protein sequence ID" value="PIW76463.1"/>
    <property type="molecule type" value="Genomic_DNA"/>
</dbReference>
<evidence type="ECO:0000313" key="3">
    <source>
        <dbReference type="Proteomes" id="UP000229561"/>
    </source>
</evidence>
<comment type="caution">
    <text evidence="2">The sequence shown here is derived from an EMBL/GenBank/DDBJ whole genome shotgun (WGS) entry which is preliminary data.</text>
</comment>
<evidence type="ECO:0008006" key="4">
    <source>
        <dbReference type="Google" id="ProtNLM"/>
    </source>
</evidence>
<protein>
    <recommendedName>
        <fullName evidence="4">SIMPL domain-containing protein</fullName>
    </recommendedName>
</protein>
<dbReference type="Pfam" id="PF04402">
    <property type="entry name" value="SIMPL"/>
    <property type="match status" value="1"/>
</dbReference>
<dbReference type="Gene3D" id="3.30.110.170">
    <property type="entry name" value="Protein of unknown function (DUF541), domain 1"/>
    <property type="match status" value="1"/>
</dbReference>
<evidence type="ECO:0000313" key="2">
    <source>
        <dbReference type="EMBL" id="PIW76463.1"/>
    </source>
</evidence>
<gene>
    <name evidence="2" type="ORF">CO001_01230</name>
</gene>
<keyword evidence="1" id="KW-0812">Transmembrane</keyword>
<organism evidence="2 3">
    <name type="scientific">Candidatus Portnoybacteria bacterium CG_4_8_14_3_um_filter_40_10</name>
    <dbReference type="NCBI Taxonomy" id="1974801"/>
    <lineage>
        <taxon>Bacteria</taxon>
        <taxon>Candidatus Portnoyibacteriota</taxon>
    </lineage>
</organism>
<sequence>MENINDEAKGNFAFHRKSPLKMLIGALFGILIIIVAVFMVFAAMNEYKKGGYIGQDIVAKNTITISGEGKIFATPDIGVIDLGVVSDAKTVAGAQKDNVEKMNKITQAMKDLGVEEKDLKTTNYSIYPSYQYISGRSDIIGYEVSQTLEVKIRNLDKVGDILAKAAELGANQVGSLSFTFDDPEKLNQEARTKAIANAKEKADALSNVLDVKLIRIINFTESSYVPPIPYYSERSLGMGGGETATPDIQTGQNEVSSNVMIVYEIQ</sequence>
<dbReference type="PANTHER" id="PTHR34387:SF1">
    <property type="entry name" value="PERIPLASMIC IMMUNOGENIC PROTEIN"/>
    <property type="match status" value="1"/>
</dbReference>
<dbReference type="Gene3D" id="3.30.70.2970">
    <property type="entry name" value="Protein of unknown function (DUF541), domain 2"/>
    <property type="match status" value="1"/>
</dbReference>
<evidence type="ECO:0000256" key="1">
    <source>
        <dbReference type="SAM" id="Phobius"/>
    </source>
</evidence>
<accession>A0A2M7IIV6</accession>
<keyword evidence="1" id="KW-0472">Membrane</keyword>
<proteinExistence type="predicted"/>